<evidence type="ECO:0000256" key="1">
    <source>
        <dbReference type="ARBA" id="ARBA00022441"/>
    </source>
</evidence>
<dbReference type="PROSITE" id="PS50097">
    <property type="entry name" value="BTB"/>
    <property type="match status" value="1"/>
</dbReference>
<dbReference type="Pfam" id="PF00651">
    <property type="entry name" value="BTB"/>
    <property type="match status" value="1"/>
</dbReference>
<dbReference type="PANTHER" id="PTHR24412">
    <property type="entry name" value="KELCH PROTEIN"/>
    <property type="match status" value="1"/>
</dbReference>
<name>A0A401P7V1_SCYTO</name>
<dbReference type="STRING" id="75743.A0A401P7V1"/>
<dbReference type="InterPro" id="IPR011705">
    <property type="entry name" value="BACK"/>
</dbReference>
<keyword evidence="5" id="KW-1185">Reference proteome</keyword>
<evidence type="ECO:0000259" key="3">
    <source>
        <dbReference type="PROSITE" id="PS50097"/>
    </source>
</evidence>
<dbReference type="SMART" id="SM00225">
    <property type="entry name" value="BTB"/>
    <property type="match status" value="1"/>
</dbReference>
<dbReference type="EMBL" id="BFAA01004550">
    <property type="protein sequence ID" value="GCB69188.1"/>
    <property type="molecule type" value="Genomic_DNA"/>
</dbReference>
<organism evidence="4 5">
    <name type="scientific">Scyliorhinus torazame</name>
    <name type="common">Cloudy catshark</name>
    <name type="synonym">Catulus torazame</name>
    <dbReference type="NCBI Taxonomy" id="75743"/>
    <lineage>
        <taxon>Eukaryota</taxon>
        <taxon>Metazoa</taxon>
        <taxon>Chordata</taxon>
        <taxon>Craniata</taxon>
        <taxon>Vertebrata</taxon>
        <taxon>Chondrichthyes</taxon>
        <taxon>Elasmobranchii</taxon>
        <taxon>Galeomorphii</taxon>
        <taxon>Galeoidea</taxon>
        <taxon>Carcharhiniformes</taxon>
        <taxon>Scyliorhinidae</taxon>
        <taxon>Scyliorhinus</taxon>
    </lineage>
</organism>
<dbReference type="Gene3D" id="3.30.710.10">
    <property type="entry name" value="Potassium Channel Kv1.1, Chain A"/>
    <property type="match status" value="1"/>
</dbReference>
<keyword evidence="1" id="KW-0880">Kelch repeat</keyword>
<dbReference type="Proteomes" id="UP000288216">
    <property type="component" value="Unassembled WGS sequence"/>
</dbReference>
<dbReference type="SUPFAM" id="SSF54695">
    <property type="entry name" value="POZ domain"/>
    <property type="match status" value="1"/>
</dbReference>
<dbReference type="Pfam" id="PF01344">
    <property type="entry name" value="Kelch_1"/>
    <property type="match status" value="3"/>
</dbReference>
<dbReference type="InterPro" id="IPR017096">
    <property type="entry name" value="BTB-kelch_protein"/>
</dbReference>
<comment type="caution">
    <text evidence="4">The sequence shown here is derived from an EMBL/GenBank/DDBJ whole genome shotgun (WGS) entry which is preliminary data.</text>
</comment>
<reference evidence="4 5" key="1">
    <citation type="journal article" date="2018" name="Nat. Ecol. Evol.">
        <title>Shark genomes provide insights into elasmobranch evolution and the origin of vertebrates.</title>
        <authorList>
            <person name="Hara Y"/>
            <person name="Yamaguchi K"/>
            <person name="Onimaru K"/>
            <person name="Kadota M"/>
            <person name="Koyanagi M"/>
            <person name="Keeley SD"/>
            <person name="Tatsumi K"/>
            <person name="Tanaka K"/>
            <person name="Motone F"/>
            <person name="Kageyama Y"/>
            <person name="Nozu R"/>
            <person name="Adachi N"/>
            <person name="Nishimura O"/>
            <person name="Nakagawa R"/>
            <person name="Tanegashima C"/>
            <person name="Kiyatake I"/>
            <person name="Matsumoto R"/>
            <person name="Murakumo K"/>
            <person name="Nishida K"/>
            <person name="Terakita A"/>
            <person name="Kuratani S"/>
            <person name="Sato K"/>
            <person name="Hyodo S Kuraku.S."/>
        </authorList>
    </citation>
    <scope>NUCLEOTIDE SEQUENCE [LARGE SCALE GENOMIC DNA]</scope>
</reference>
<accession>A0A401P7V1</accession>
<dbReference type="PANTHER" id="PTHR24412:SF398">
    <property type="entry name" value="KELCH-LIKE PROTEIN 30"/>
    <property type="match status" value="1"/>
</dbReference>
<dbReference type="InterPro" id="IPR030582">
    <property type="entry name" value="KLHL30_BACK"/>
</dbReference>
<dbReference type="InterPro" id="IPR006652">
    <property type="entry name" value="Kelch_1"/>
</dbReference>
<dbReference type="InterPro" id="IPR000210">
    <property type="entry name" value="BTB/POZ_dom"/>
</dbReference>
<evidence type="ECO:0000313" key="4">
    <source>
        <dbReference type="EMBL" id="GCB69188.1"/>
    </source>
</evidence>
<protein>
    <recommendedName>
        <fullName evidence="3">BTB domain-containing protein</fullName>
    </recommendedName>
</protein>
<dbReference type="Gene3D" id="2.120.10.80">
    <property type="entry name" value="Kelch-type beta propeller"/>
    <property type="match status" value="1"/>
</dbReference>
<dbReference type="Gene3D" id="1.25.40.420">
    <property type="match status" value="1"/>
</dbReference>
<dbReference type="InterPro" id="IPR015915">
    <property type="entry name" value="Kelch-typ_b-propeller"/>
</dbReference>
<feature type="domain" description="BTB" evidence="3">
    <location>
        <begin position="94"/>
        <end position="161"/>
    </location>
</feature>
<sequence>MLCVCQDALCVRALCMCEDTEREDTVREDTLYVRGLCMVNFAIDCSHEPLKGSGLPKTARTMVRNVDDFDFCLPSHPQSLLEGLRTLRSIPKLSDVTLLVDGQEFPCHRSVLALCSVYFHAMFTGDFVESISARVEVKEVDPAVMETLIDFAYTGKLTINQQNVEILTQTATLLQFSTVQKVCSRYLQQQIDPTNCLGIYEFGELHGCPEVIAKARSFLLENFEAVSQSEEFLLLDNERLLGYLGAELLQVQEEQSLVQALLRWIRYDEAERSCFLPELFELVHLPLLSVEYLRDQLLPDKLIQGCEHCRKQIEGFHSKTETEETIRQRHDPGLKKLQEVLVVIGGRAMDDSDDEDDDNQILSRNGAFYNIRTKHWSILPDFPDHNKWGFSVTALNNDVYVTGGSRGSNTDTWSTTQAWKFHSKEGIWKPIAPMLKPRTNHSTAALNGEIYAIGGTTLDVVEVEHYDPYNDSWALIGPTVKYVTNFTVTGCVGKLYVIGSCAAKYNVLTLQCYNPVIDHWSVIASPFIPKYLSAPRCVSVDGVIYLIGDNTKKVYAYDSEANMWQKVQLLHKLHENGGMVVIAGKIYVTGGHWKGMEGDYSVELEVYDCAKDVWTIEGFLPRPWLYHGSCSIFIDTSRWTELFPDGDT</sequence>
<gene>
    <name evidence="4" type="ORF">scyTo_0010517</name>
</gene>
<proteinExistence type="predicted"/>
<dbReference type="CDD" id="cd18469">
    <property type="entry name" value="BACK_KLHL30"/>
    <property type="match status" value="1"/>
</dbReference>
<evidence type="ECO:0000313" key="5">
    <source>
        <dbReference type="Proteomes" id="UP000288216"/>
    </source>
</evidence>
<dbReference type="FunFam" id="1.25.40.420:FF:000001">
    <property type="entry name" value="Kelch-like family member 12"/>
    <property type="match status" value="1"/>
</dbReference>
<dbReference type="OMA" id="MCEDTER"/>
<keyword evidence="2" id="KW-0677">Repeat</keyword>
<dbReference type="SMART" id="SM00612">
    <property type="entry name" value="Kelch"/>
    <property type="match status" value="4"/>
</dbReference>
<evidence type="ECO:0000256" key="2">
    <source>
        <dbReference type="ARBA" id="ARBA00022737"/>
    </source>
</evidence>
<dbReference type="AlphaFoldDB" id="A0A401P7V1"/>
<dbReference type="SUPFAM" id="SSF117281">
    <property type="entry name" value="Kelch motif"/>
    <property type="match status" value="1"/>
</dbReference>
<dbReference type="SMART" id="SM00875">
    <property type="entry name" value="BACK"/>
    <property type="match status" value="1"/>
</dbReference>
<dbReference type="PIRSF" id="PIRSF037037">
    <property type="entry name" value="Kelch-like_protein_gigaxonin"/>
    <property type="match status" value="1"/>
</dbReference>
<dbReference type="Pfam" id="PF07707">
    <property type="entry name" value="BACK"/>
    <property type="match status" value="1"/>
</dbReference>
<dbReference type="OrthoDB" id="6482909at2759"/>
<dbReference type="InterPro" id="IPR011333">
    <property type="entry name" value="SKP1/BTB/POZ_sf"/>
</dbReference>